<proteinExistence type="predicted"/>
<dbReference type="EMBL" id="FMZM01000010">
    <property type="protein sequence ID" value="SDD75343.1"/>
    <property type="molecule type" value="Genomic_DNA"/>
</dbReference>
<sequence>MTTFVREFCETCNNGWMSLLETRCIPLLRRLWAPSYPLGVTSFNETEVASLAAWAVKTAWVRERVADRTNTADAATREQFARTQEVPPLTWVWVSRYVGNSNFRALNAGITVTHQDQHWQAGESRRVSLCALRFQGLAMVVRTDRGPGVPPFALPADAWRQLAPHPGSMTWPPKRPVGDAEVEGIVRNVSSWIQLPATTEFVRSGDWEDVQRN</sequence>
<accession>A0A1G6XBY9</accession>
<dbReference type="AlphaFoldDB" id="A0A1G6XBY9"/>
<protein>
    <submittedName>
        <fullName evidence="1">Uncharacterized protein</fullName>
    </submittedName>
</protein>
<evidence type="ECO:0000313" key="1">
    <source>
        <dbReference type="EMBL" id="SDD75343.1"/>
    </source>
</evidence>
<organism evidence="1 2">
    <name type="scientific">Nocardioides lianchengensis</name>
    <dbReference type="NCBI Taxonomy" id="1045774"/>
    <lineage>
        <taxon>Bacteria</taxon>
        <taxon>Bacillati</taxon>
        <taxon>Actinomycetota</taxon>
        <taxon>Actinomycetes</taxon>
        <taxon>Propionibacteriales</taxon>
        <taxon>Nocardioidaceae</taxon>
        <taxon>Nocardioides</taxon>
    </lineage>
</organism>
<reference evidence="2" key="1">
    <citation type="submission" date="2016-10" db="EMBL/GenBank/DDBJ databases">
        <authorList>
            <person name="Varghese N."/>
            <person name="Submissions S."/>
        </authorList>
    </citation>
    <scope>NUCLEOTIDE SEQUENCE [LARGE SCALE GENOMIC DNA]</scope>
    <source>
        <strain evidence="2">CGMCC 4.6858</strain>
    </source>
</reference>
<gene>
    <name evidence="1" type="ORF">SAMN05421872_110229</name>
</gene>
<name>A0A1G6XBY9_9ACTN</name>
<dbReference type="Proteomes" id="UP000199034">
    <property type="component" value="Unassembled WGS sequence"/>
</dbReference>
<keyword evidence="2" id="KW-1185">Reference proteome</keyword>
<evidence type="ECO:0000313" key="2">
    <source>
        <dbReference type="Proteomes" id="UP000199034"/>
    </source>
</evidence>
<dbReference type="STRING" id="1045774.SAMN05421872_110229"/>